<name>A0A0E9XW03_ANGAN</name>
<reference evidence="1" key="1">
    <citation type="submission" date="2014-11" db="EMBL/GenBank/DDBJ databases">
        <authorList>
            <person name="Amaro Gonzalez C."/>
        </authorList>
    </citation>
    <scope>NUCLEOTIDE SEQUENCE</scope>
</reference>
<evidence type="ECO:0000313" key="1">
    <source>
        <dbReference type="EMBL" id="JAI05869.1"/>
    </source>
</evidence>
<organism evidence="1">
    <name type="scientific">Anguilla anguilla</name>
    <name type="common">European freshwater eel</name>
    <name type="synonym">Muraena anguilla</name>
    <dbReference type="NCBI Taxonomy" id="7936"/>
    <lineage>
        <taxon>Eukaryota</taxon>
        <taxon>Metazoa</taxon>
        <taxon>Chordata</taxon>
        <taxon>Craniata</taxon>
        <taxon>Vertebrata</taxon>
        <taxon>Euteleostomi</taxon>
        <taxon>Actinopterygii</taxon>
        <taxon>Neopterygii</taxon>
        <taxon>Teleostei</taxon>
        <taxon>Anguilliformes</taxon>
        <taxon>Anguillidae</taxon>
        <taxon>Anguilla</taxon>
    </lineage>
</organism>
<reference evidence="1" key="2">
    <citation type="journal article" date="2015" name="Fish Shellfish Immunol.">
        <title>Early steps in the European eel (Anguilla anguilla)-Vibrio vulnificus interaction in the gills: Role of the RtxA13 toxin.</title>
        <authorList>
            <person name="Callol A."/>
            <person name="Pajuelo D."/>
            <person name="Ebbesson L."/>
            <person name="Teles M."/>
            <person name="MacKenzie S."/>
            <person name="Amaro C."/>
        </authorList>
    </citation>
    <scope>NUCLEOTIDE SEQUENCE</scope>
</reference>
<proteinExistence type="predicted"/>
<sequence length="84" mass="10017">MIYVQLQFKMHRPDLATEPKSGGRSGIYSVTYVQNLHIRKKKKKKKVKIVTECHFPNYHLSAILKLSFQFIHSFITFYTHKFML</sequence>
<accession>A0A0E9XW03</accession>
<dbReference type="EMBL" id="GBXM01002709">
    <property type="protein sequence ID" value="JAI05869.1"/>
    <property type="molecule type" value="Transcribed_RNA"/>
</dbReference>
<protein>
    <submittedName>
        <fullName evidence="1">Uncharacterized protein</fullName>
    </submittedName>
</protein>
<dbReference type="AlphaFoldDB" id="A0A0E9XW03"/>